<dbReference type="WBParaSite" id="SSTP_0000059000.1">
    <property type="protein sequence ID" value="SSTP_0000059000.1"/>
    <property type="gene ID" value="SSTP_0000059000"/>
</dbReference>
<dbReference type="AlphaFoldDB" id="A0A0K0DTM8"/>
<dbReference type="WBParaSite" id="TCONS_00006650.p1">
    <property type="protein sequence ID" value="TCONS_00006650.p1"/>
    <property type="gene ID" value="XLOC_004777"/>
</dbReference>
<proteinExistence type="predicted"/>
<evidence type="ECO:0000256" key="1">
    <source>
        <dbReference type="SAM" id="Coils"/>
    </source>
</evidence>
<keyword evidence="1" id="KW-0175">Coiled coil</keyword>
<sequence>MTNQNSVLNSYISHFNCRFPELKLTFDELKSQSGRNNCIDKLYNIYEALVYGLSKEDYFSRVSDIFLEETINASRKLQRLRVLHCNLERYSKSGNEIKFHKFFTPDIQLIVQIFKMLESFECVSDAIRDDHIRLTKEYTDEANEKKELSNEITALDIELTDDPTSVIINATNELNELRDEKRKLHDECVDFNTKTSSKRETLHSEGQKVTELRERYEKLEESRKGYEHRYKCEVAKLVNDIDDLMNERQRLTDSEKAVKNDTTILHTKIEQVEDKKKSICELADTNNYLDKEIALAEAKAAEIDKISDDISKIDKNIEHTQGDIVLLKRKIPVLTDYHQVQVADNKNVKKEFKDAMCKLKGEISILYDKFNKIVDIKLEKCSELAKIKEEKKVLELELASLKENTKNELADVEENYNKHKNKKKDFLYNMIEFRKEVKLSLYDPALSQAESNVSDLENLDKEVFFHKKYLQERGERRRNDNFF</sequence>
<feature type="coiled-coil region" evidence="1">
    <location>
        <begin position="384"/>
        <end position="422"/>
    </location>
</feature>
<accession>A0A0K0DTM8</accession>
<reference evidence="3" key="1">
    <citation type="submission" date="2015-08" db="UniProtKB">
        <authorList>
            <consortium name="WormBaseParasite"/>
        </authorList>
    </citation>
    <scope>IDENTIFICATION</scope>
</reference>
<dbReference type="Proteomes" id="UP000035681">
    <property type="component" value="Unplaced"/>
</dbReference>
<name>A0A0K0DTM8_STRER</name>
<feature type="coiled-coil region" evidence="1">
    <location>
        <begin position="131"/>
        <end position="261"/>
    </location>
</feature>
<dbReference type="STRING" id="6248.A0A0K0DTM8"/>
<protein>
    <submittedName>
        <fullName evidence="3">CARD domain-containing protein</fullName>
    </submittedName>
</protein>
<organism evidence="3">
    <name type="scientific">Strongyloides stercoralis</name>
    <name type="common">Threadworm</name>
    <dbReference type="NCBI Taxonomy" id="6248"/>
    <lineage>
        <taxon>Eukaryota</taxon>
        <taxon>Metazoa</taxon>
        <taxon>Ecdysozoa</taxon>
        <taxon>Nematoda</taxon>
        <taxon>Chromadorea</taxon>
        <taxon>Rhabditida</taxon>
        <taxon>Tylenchina</taxon>
        <taxon>Panagrolaimomorpha</taxon>
        <taxon>Strongyloidoidea</taxon>
        <taxon>Strongyloididae</taxon>
        <taxon>Strongyloides</taxon>
    </lineage>
</organism>
<keyword evidence="2" id="KW-1185">Reference proteome</keyword>
<evidence type="ECO:0000313" key="3">
    <source>
        <dbReference type="WBParaSite" id="SSTP_0000059000.1"/>
    </source>
</evidence>
<evidence type="ECO:0000313" key="2">
    <source>
        <dbReference type="Proteomes" id="UP000035681"/>
    </source>
</evidence>